<gene>
    <name evidence="1" type="ORF">HPB49_019264</name>
</gene>
<name>A0ACB8CZR1_DERSI</name>
<evidence type="ECO:0000313" key="1">
    <source>
        <dbReference type="EMBL" id="KAH7954502.1"/>
    </source>
</evidence>
<dbReference type="Proteomes" id="UP000821865">
    <property type="component" value="Chromosome 4"/>
</dbReference>
<evidence type="ECO:0000313" key="2">
    <source>
        <dbReference type="Proteomes" id="UP000821865"/>
    </source>
</evidence>
<organism evidence="1 2">
    <name type="scientific">Dermacentor silvarum</name>
    <name type="common">Tick</name>
    <dbReference type="NCBI Taxonomy" id="543639"/>
    <lineage>
        <taxon>Eukaryota</taxon>
        <taxon>Metazoa</taxon>
        <taxon>Ecdysozoa</taxon>
        <taxon>Arthropoda</taxon>
        <taxon>Chelicerata</taxon>
        <taxon>Arachnida</taxon>
        <taxon>Acari</taxon>
        <taxon>Parasitiformes</taxon>
        <taxon>Ixodida</taxon>
        <taxon>Ixodoidea</taxon>
        <taxon>Ixodidae</taxon>
        <taxon>Rhipicephalinae</taxon>
        <taxon>Dermacentor</taxon>
    </lineage>
</organism>
<proteinExistence type="predicted"/>
<reference evidence="1" key="1">
    <citation type="submission" date="2020-05" db="EMBL/GenBank/DDBJ databases">
        <title>Large-scale comparative analyses of tick genomes elucidate their genetic diversity and vector capacities.</title>
        <authorList>
            <person name="Jia N."/>
            <person name="Wang J."/>
            <person name="Shi W."/>
            <person name="Du L."/>
            <person name="Sun Y."/>
            <person name="Zhan W."/>
            <person name="Jiang J."/>
            <person name="Wang Q."/>
            <person name="Zhang B."/>
            <person name="Ji P."/>
            <person name="Sakyi L.B."/>
            <person name="Cui X."/>
            <person name="Yuan T."/>
            <person name="Jiang B."/>
            <person name="Yang W."/>
            <person name="Lam T.T.-Y."/>
            <person name="Chang Q."/>
            <person name="Ding S."/>
            <person name="Wang X."/>
            <person name="Zhu J."/>
            <person name="Ruan X."/>
            <person name="Zhao L."/>
            <person name="Wei J."/>
            <person name="Que T."/>
            <person name="Du C."/>
            <person name="Cheng J."/>
            <person name="Dai P."/>
            <person name="Han X."/>
            <person name="Huang E."/>
            <person name="Gao Y."/>
            <person name="Liu J."/>
            <person name="Shao H."/>
            <person name="Ye R."/>
            <person name="Li L."/>
            <person name="Wei W."/>
            <person name="Wang X."/>
            <person name="Wang C."/>
            <person name="Yang T."/>
            <person name="Huo Q."/>
            <person name="Li W."/>
            <person name="Guo W."/>
            <person name="Chen H."/>
            <person name="Zhou L."/>
            <person name="Ni X."/>
            <person name="Tian J."/>
            <person name="Zhou Y."/>
            <person name="Sheng Y."/>
            <person name="Liu T."/>
            <person name="Pan Y."/>
            <person name="Xia L."/>
            <person name="Li J."/>
            <person name="Zhao F."/>
            <person name="Cao W."/>
        </authorList>
    </citation>
    <scope>NUCLEOTIDE SEQUENCE</scope>
    <source>
        <strain evidence="1">Dsil-2018</strain>
    </source>
</reference>
<keyword evidence="2" id="KW-1185">Reference proteome</keyword>
<accession>A0ACB8CZR1</accession>
<dbReference type="EMBL" id="CM023473">
    <property type="protein sequence ID" value="KAH7954502.1"/>
    <property type="molecule type" value="Genomic_DNA"/>
</dbReference>
<comment type="caution">
    <text evidence="1">The sequence shown here is derived from an EMBL/GenBank/DDBJ whole genome shotgun (WGS) entry which is preliminary data.</text>
</comment>
<sequence length="422" mass="45052">MPEAMTSRARAHEPAGSTPEIADDFSLLMSRAARRCTRATVALASDLAVAGMVLLRRSEKGGSFAKESRLALASALSSLQAVTASAAPGGTVRCASGLEGSNKRLMQLRMTVPLTPCVVYSGHNLEQAEFLHLCVDKERLFMVKNAEEGSRLPATSPAPNPASMMRGAAPHTAYHLDWTLQRDAEKAWLLACLNAVCTSGQLPDSWLTAIVMPILNARKPATAPPSYGPGAELLIGAGYWFPEPPLHSCFHRRCRVDTGADQERGRDSSAGSSDLQSACDGLPYLVVMHALDALGVFGCMGHFEMQSSLHLVTADVPQACVLSIFLINVALARLHASWTNGARRILAAVRTCIQEALNASVGHLASVGLQDQGPPGAPPPSHPRERCLSQHSTDLLFPARSPSTVFKVVLCYLADSMQADRL</sequence>
<protein>
    <submittedName>
        <fullName evidence="1">Uncharacterized protein</fullName>
    </submittedName>
</protein>